<proteinExistence type="inferred from homology"/>
<dbReference type="AlphaFoldDB" id="A0A975GX29"/>
<comment type="similarity">
    <text evidence="2">Belongs to the ribonucleoside diphosphate reductase class-2 family.</text>
</comment>
<evidence type="ECO:0000256" key="7">
    <source>
        <dbReference type="ARBA" id="ARBA00022741"/>
    </source>
</evidence>
<evidence type="ECO:0000256" key="9">
    <source>
        <dbReference type="ARBA" id="ARBA00023285"/>
    </source>
</evidence>
<dbReference type="GO" id="GO:0004748">
    <property type="term" value="F:ribonucleoside-diphosphate reductase activity, thioredoxin disulfide as acceptor"/>
    <property type="evidence" value="ECO:0007669"/>
    <property type="project" value="UniProtKB-EC"/>
</dbReference>
<dbReference type="PANTHER" id="PTHR43371">
    <property type="entry name" value="VITAMIN B12-DEPENDENT RIBONUCLEOTIDE REDUCTASE"/>
    <property type="match status" value="1"/>
</dbReference>
<keyword evidence="9" id="KW-0170">Cobalt</keyword>
<dbReference type="GO" id="GO:0000166">
    <property type="term" value="F:nucleotide binding"/>
    <property type="evidence" value="ECO:0007669"/>
    <property type="project" value="UniProtKB-KW"/>
</dbReference>
<evidence type="ECO:0000256" key="12">
    <source>
        <dbReference type="ARBA" id="ARBA00047754"/>
    </source>
</evidence>
<evidence type="ECO:0000256" key="3">
    <source>
        <dbReference type="ARBA" id="ARBA00012274"/>
    </source>
</evidence>
<keyword evidence="6" id="KW-0237">DNA synthesis</keyword>
<keyword evidence="7" id="KW-0547">Nucleotide-binding</keyword>
<comment type="function">
    <text evidence="10">Catalyzes the reduction of ribonucleotides to deoxyribonucleotides. May function to provide a pool of deoxyribonucleotide precursors for DNA repair during oxygen limitation and/or for immediate growth after restoration of oxygen.</text>
</comment>
<evidence type="ECO:0000256" key="11">
    <source>
        <dbReference type="ARBA" id="ARBA00033050"/>
    </source>
</evidence>
<evidence type="ECO:0000313" key="15">
    <source>
        <dbReference type="Proteomes" id="UP000663918"/>
    </source>
</evidence>
<sequence length="919" mass="95498">MRFAPRFIEPASLIATGPRWVERSDSVVEMIAPDGWSDARVEAWMDWADGLPQDLPTGMAAETVSLGLEVLGGRISGWAGRLAVWGRSTGVFAGAADARTFAEELTASVLLGLAAPARGLKDGVRLPASIGAPPAATVLDLEEASDIKALTAALDGRRAAKLAESAAEAAARALSGVAAAVDRCEGPRGDCGDPARNPALARAAAAARRAGASDLDILRAIDGERIVIDFPPLPVERIVAVADRAPFAAATEAGLAGRAALTGDLILTFDAADARAVADQPLAAACALNLPVLAALAEGAEFAPALEALTRLWTTALEIELTSGFSATVDQARRRQAVRPVALGLAGAAEWLLAQGLVPDERGQAALAAVAGVVSAGAALTACELTEALGPCPEGPALAGEALDALQRRQGLLAALDARQPAPLAAHAAKLTAAARKAMKRDGRRHGSISLLVDDAELALRLGAPAFAHAAVLETADGAVERHLSPALVAAMDEADAAAAERRLLGRRTLVEAPGVDHDILRAFGFTDAELESVEIALAQVERLEDAFGPLVLDPGYVRDVLGIEGAGPLLPRLGLSADALAAAEAYALGHADLSGWDDAPAVLAETLNRAPAEIERDLRRAMEPFSDTPDITPDAVSWRATAAETSALLAAAASEGRRAVRLLPDAAPSGTLLDLPELDAAPRRPEAAAEVPPTEKIVERVVERDRTRRKLPDRRKGYIQKAAVGGHKVYIHTGEYDDGELGEIFIDMHKEGAAFRSLMNNFAIAISIGLQYGVPLDEFVDAFVFTRFEPAGRVTGNDRVGSATSILDYIFRELGVSYLDRTELANADAEPLDADGLGAGKADELVPAAHFISKGFARGAAPDNLVVLPFGKREPEARVVSVANADACPACGDFTLQQRGAVRVCDSCGAAETAGHGS</sequence>
<keyword evidence="15" id="KW-1185">Reference proteome</keyword>
<protein>
    <recommendedName>
        <fullName evidence="4">Vitamin B12-dependent ribonucleotide reductase</fullName>
        <ecNumber evidence="3">1.17.4.1</ecNumber>
    </recommendedName>
    <alternativeName>
        <fullName evidence="11">Ribonucleoside-diphosphate reductase NrdJ</fullName>
    </alternativeName>
</protein>
<dbReference type="EC" id="1.17.4.1" evidence="3"/>
<organism evidence="14 15">
    <name type="scientific">Brevundimonas goettingensis</name>
    <dbReference type="NCBI Taxonomy" id="2774190"/>
    <lineage>
        <taxon>Bacteria</taxon>
        <taxon>Pseudomonadati</taxon>
        <taxon>Pseudomonadota</taxon>
        <taxon>Alphaproteobacteria</taxon>
        <taxon>Caulobacterales</taxon>
        <taxon>Caulobacteraceae</taxon>
        <taxon>Brevundimonas</taxon>
    </lineage>
</organism>
<comment type="cofactor">
    <cofactor evidence="1">
        <name>adenosylcob(III)alamin</name>
        <dbReference type="ChEBI" id="CHEBI:18408"/>
    </cofactor>
</comment>
<dbReference type="RefSeq" id="WP_207931734.1">
    <property type="nucleotide sequence ID" value="NZ_CP062222.1"/>
</dbReference>
<evidence type="ECO:0000256" key="8">
    <source>
        <dbReference type="ARBA" id="ARBA00023002"/>
    </source>
</evidence>
<dbReference type="InterPro" id="IPR024434">
    <property type="entry name" value="TSCPD_dom"/>
</dbReference>
<feature type="domain" description="TSCPD" evidence="13">
    <location>
        <begin position="712"/>
        <end position="815"/>
    </location>
</feature>
<dbReference type="GO" id="GO:0071897">
    <property type="term" value="P:DNA biosynthetic process"/>
    <property type="evidence" value="ECO:0007669"/>
    <property type="project" value="UniProtKB-KW"/>
</dbReference>
<dbReference type="GO" id="GO:0031419">
    <property type="term" value="F:cobalamin binding"/>
    <property type="evidence" value="ECO:0007669"/>
    <property type="project" value="UniProtKB-KW"/>
</dbReference>
<evidence type="ECO:0000256" key="1">
    <source>
        <dbReference type="ARBA" id="ARBA00001922"/>
    </source>
</evidence>
<reference evidence="14" key="1">
    <citation type="submission" date="2020-09" db="EMBL/GenBank/DDBJ databases">
        <title>Brevundimonas sp. LVF2 isolated from a puddle in Goettingen, Germany.</title>
        <authorList>
            <person name="Friedrich I."/>
            <person name="Klassen A."/>
            <person name="Hannes N."/>
            <person name="Schneider D."/>
            <person name="Hertel R."/>
            <person name="Daniel R."/>
        </authorList>
    </citation>
    <scope>NUCLEOTIDE SEQUENCE</scope>
    <source>
        <strain evidence="14">LVF2</strain>
    </source>
</reference>
<evidence type="ECO:0000256" key="4">
    <source>
        <dbReference type="ARBA" id="ARBA00014409"/>
    </source>
</evidence>
<keyword evidence="5" id="KW-0846">Cobalamin</keyword>
<dbReference type="Proteomes" id="UP000663918">
    <property type="component" value="Chromosome"/>
</dbReference>
<evidence type="ECO:0000256" key="10">
    <source>
        <dbReference type="ARBA" id="ARBA00025437"/>
    </source>
</evidence>
<dbReference type="PANTHER" id="PTHR43371:SF1">
    <property type="entry name" value="RIBONUCLEOSIDE-DIPHOSPHATE REDUCTASE"/>
    <property type="match status" value="1"/>
</dbReference>
<dbReference type="KEGG" id="bgoe:IFJ75_06115"/>
<dbReference type="InterPro" id="IPR050862">
    <property type="entry name" value="RdRp_reductase_class-2"/>
</dbReference>
<evidence type="ECO:0000259" key="13">
    <source>
        <dbReference type="Pfam" id="PF12637"/>
    </source>
</evidence>
<evidence type="ECO:0000256" key="5">
    <source>
        <dbReference type="ARBA" id="ARBA00022628"/>
    </source>
</evidence>
<comment type="catalytic activity">
    <reaction evidence="12">
        <text>a 2'-deoxyribonucleoside 5'-diphosphate + [thioredoxin]-disulfide + H2O = a ribonucleoside 5'-diphosphate + [thioredoxin]-dithiol</text>
        <dbReference type="Rhea" id="RHEA:23252"/>
        <dbReference type="Rhea" id="RHEA-COMP:10698"/>
        <dbReference type="Rhea" id="RHEA-COMP:10700"/>
        <dbReference type="ChEBI" id="CHEBI:15377"/>
        <dbReference type="ChEBI" id="CHEBI:29950"/>
        <dbReference type="ChEBI" id="CHEBI:50058"/>
        <dbReference type="ChEBI" id="CHEBI:57930"/>
        <dbReference type="ChEBI" id="CHEBI:73316"/>
        <dbReference type="EC" id="1.17.4.1"/>
    </reaction>
</comment>
<dbReference type="Pfam" id="PF12637">
    <property type="entry name" value="TSCPD"/>
    <property type="match status" value="1"/>
</dbReference>
<gene>
    <name evidence="14" type="ORF">IFJ75_06115</name>
</gene>
<name>A0A975GX29_9CAUL</name>
<evidence type="ECO:0000256" key="6">
    <source>
        <dbReference type="ARBA" id="ARBA00022634"/>
    </source>
</evidence>
<evidence type="ECO:0000256" key="2">
    <source>
        <dbReference type="ARBA" id="ARBA00007405"/>
    </source>
</evidence>
<dbReference type="Gene3D" id="3.20.70.20">
    <property type="match status" value="1"/>
</dbReference>
<evidence type="ECO:0000313" key="14">
    <source>
        <dbReference type="EMBL" id="QTC92454.1"/>
    </source>
</evidence>
<accession>A0A975GX29</accession>
<keyword evidence="8" id="KW-0560">Oxidoreductase</keyword>
<dbReference type="EMBL" id="CP062222">
    <property type="protein sequence ID" value="QTC92454.1"/>
    <property type="molecule type" value="Genomic_DNA"/>
</dbReference>